<feature type="binding site" evidence="5">
    <location>
        <begin position="291"/>
        <end position="294"/>
    </location>
    <ligand>
        <name>pyridoxal 5'-phosphate</name>
        <dbReference type="ChEBI" id="CHEBI:597326"/>
    </ligand>
</feature>
<feature type="binding site" evidence="5">
    <location>
        <begin position="173"/>
        <end position="174"/>
    </location>
    <ligand>
        <name>pyridoxal 5'-phosphate</name>
        <dbReference type="ChEBI" id="CHEBI:597326"/>
    </ligand>
</feature>
<dbReference type="UniPathway" id="UPA00068">
    <property type="reaction ID" value="UER00109"/>
</dbReference>
<dbReference type="NCBIfam" id="NF002325">
    <property type="entry name" value="PRK01278.1"/>
    <property type="match status" value="1"/>
</dbReference>
<feature type="compositionally biased region" description="Low complexity" evidence="6">
    <location>
        <begin position="12"/>
        <end position="64"/>
    </location>
</feature>
<gene>
    <name evidence="5" type="primary">argD</name>
    <name evidence="7" type="ORF">GNQ08_15105</name>
</gene>
<proteinExistence type="inferred from homology"/>
<dbReference type="EMBL" id="WNZZ01000010">
    <property type="protein sequence ID" value="MUG23721.1"/>
    <property type="molecule type" value="Genomic_DNA"/>
</dbReference>
<feature type="compositionally biased region" description="Polar residues" evidence="6">
    <location>
        <begin position="65"/>
        <end position="74"/>
    </location>
</feature>
<evidence type="ECO:0000256" key="5">
    <source>
        <dbReference type="HAMAP-Rule" id="MF_01107"/>
    </source>
</evidence>
<dbReference type="PANTHER" id="PTHR11986">
    <property type="entry name" value="AMINOTRANSFERASE CLASS III"/>
    <property type="match status" value="1"/>
</dbReference>
<dbReference type="InterPro" id="IPR005814">
    <property type="entry name" value="Aminotrans_3"/>
</dbReference>
<evidence type="ECO:0000256" key="1">
    <source>
        <dbReference type="ARBA" id="ARBA00022576"/>
    </source>
</evidence>
<dbReference type="NCBIfam" id="NF002797">
    <property type="entry name" value="PRK02936.1"/>
    <property type="match status" value="1"/>
</dbReference>
<evidence type="ECO:0000256" key="3">
    <source>
        <dbReference type="ARBA" id="ARBA00022679"/>
    </source>
</evidence>
<dbReference type="EC" id="2.6.1.11" evidence="5"/>
<comment type="pathway">
    <text evidence="5">Amino-acid biosynthesis; L-arginine biosynthesis; N(2)-acetyl-L-ornithine from L-glutamate: step 4/4.</text>
</comment>
<feature type="binding site" evidence="5">
    <location>
        <position position="209"/>
    </location>
    <ligand>
        <name>N(2)-acetyl-L-ornithine</name>
        <dbReference type="ChEBI" id="CHEBI:57805"/>
    </ligand>
</feature>
<dbReference type="Gene3D" id="3.40.640.10">
    <property type="entry name" value="Type I PLP-dependent aspartate aminotransferase-like (Major domain)"/>
    <property type="match status" value="1"/>
</dbReference>
<dbReference type="InterPro" id="IPR004636">
    <property type="entry name" value="AcOrn/SuccOrn_fam"/>
</dbReference>
<dbReference type="HAMAP" id="MF_01107">
    <property type="entry name" value="ArgD_aminotrans_3"/>
    <property type="match status" value="1"/>
</dbReference>
<comment type="caution">
    <text evidence="7">The sequence shown here is derived from an EMBL/GenBank/DDBJ whole genome shotgun (WGS) entry which is preliminary data.</text>
</comment>
<dbReference type="InterPro" id="IPR049704">
    <property type="entry name" value="Aminotrans_3_PPA_site"/>
</dbReference>
<accession>A0A6N8EZG5</accession>
<dbReference type="SUPFAM" id="SSF53383">
    <property type="entry name" value="PLP-dependent transferases"/>
    <property type="match status" value="1"/>
</dbReference>
<comment type="miscellaneous">
    <text evidence="5">May also have succinyldiaminopimelate aminotransferase activity, thus carrying out the corresponding step in lysine biosynthesis.</text>
</comment>
<dbReference type="NCBIfam" id="TIGR00707">
    <property type="entry name" value="argD"/>
    <property type="match status" value="1"/>
</dbReference>
<dbReference type="RefSeq" id="WP_155620280.1">
    <property type="nucleotide sequence ID" value="NZ_JARTKF010000481.1"/>
</dbReference>
<dbReference type="PANTHER" id="PTHR11986:SF79">
    <property type="entry name" value="ACETYLORNITHINE AMINOTRANSFERASE, MITOCHONDRIAL"/>
    <property type="match status" value="1"/>
</dbReference>
<comment type="similarity">
    <text evidence="5">Belongs to the class-III pyridoxal-phosphate-dependent aminotransferase family. ArgD subfamily.</text>
</comment>
<evidence type="ECO:0000256" key="2">
    <source>
        <dbReference type="ARBA" id="ARBA00022605"/>
    </source>
</evidence>
<dbReference type="InterPro" id="IPR050103">
    <property type="entry name" value="Class-III_PLP-dep_AT"/>
</dbReference>
<keyword evidence="1 5" id="KW-0032">Aminotransferase</keyword>
<feature type="modified residue" description="N6-(pyridoxal phosphate)lysine" evidence="5">
    <location>
        <position position="320"/>
    </location>
</feature>
<dbReference type="PROSITE" id="PS00600">
    <property type="entry name" value="AA_TRANSFER_CLASS_3"/>
    <property type="match status" value="1"/>
</dbReference>
<keyword evidence="4 5" id="KW-0663">Pyridoxal phosphate</keyword>
<dbReference type="GO" id="GO:0030170">
    <property type="term" value="F:pyridoxal phosphate binding"/>
    <property type="evidence" value="ECO:0007669"/>
    <property type="project" value="InterPro"/>
</dbReference>
<dbReference type="CDD" id="cd00610">
    <property type="entry name" value="OAT_like"/>
    <property type="match status" value="1"/>
</dbReference>
<keyword evidence="3 5" id="KW-0808">Transferase</keyword>
<dbReference type="AlphaFoldDB" id="A0A6N8EZG5"/>
<feature type="binding site" evidence="5">
    <location>
        <position position="206"/>
    </location>
    <ligand>
        <name>pyridoxal 5'-phosphate</name>
        <dbReference type="ChEBI" id="CHEBI:597326"/>
    </ligand>
</feature>
<comment type="subunit">
    <text evidence="5">Homodimer.</text>
</comment>
<keyword evidence="5" id="KW-0963">Cytoplasm</keyword>
<dbReference type="InterPro" id="IPR015421">
    <property type="entry name" value="PyrdxlP-dep_Trfase_major"/>
</dbReference>
<dbReference type="InterPro" id="IPR015422">
    <property type="entry name" value="PyrdxlP-dep_Trfase_small"/>
</dbReference>
<evidence type="ECO:0000313" key="7">
    <source>
        <dbReference type="EMBL" id="MUG23721.1"/>
    </source>
</evidence>
<dbReference type="Gene3D" id="3.90.1150.10">
    <property type="entry name" value="Aspartate Aminotransferase, domain 1"/>
    <property type="match status" value="1"/>
</dbReference>
<feature type="region of interest" description="Disordered" evidence="6">
    <location>
        <begin position="1"/>
        <end position="74"/>
    </location>
</feature>
<reference evidence="7 8" key="1">
    <citation type="submission" date="2019-11" db="EMBL/GenBank/DDBJ databases">
        <title>Draft genome sequences of five Paenibacillus species of dairy origin.</title>
        <authorList>
            <person name="Olajide A.M."/>
            <person name="Chen S."/>
            <person name="Lapointe G."/>
        </authorList>
    </citation>
    <scope>NUCLEOTIDE SEQUENCE [LARGE SCALE GENOMIC DNA]</scope>
    <source>
        <strain evidence="7 8">3CT49</strain>
    </source>
</reference>
<feature type="binding site" evidence="5">
    <location>
        <position position="349"/>
    </location>
    <ligand>
        <name>pyridoxal 5'-phosphate</name>
        <dbReference type="ChEBI" id="CHEBI:597326"/>
    </ligand>
</feature>
<dbReference type="FunFam" id="3.40.640.10:FF:000004">
    <property type="entry name" value="Acetylornithine aminotransferase"/>
    <property type="match status" value="1"/>
</dbReference>
<keyword evidence="2 5" id="KW-0028">Amino-acid biosynthesis</keyword>
<comment type="catalytic activity">
    <reaction evidence="5">
        <text>N(2)-acetyl-L-ornithine + 2-oxoglutarate = N-acetyl-L-glutamate 5-semialdehyde + L-glutamate</text>
        <dbReference type="Rhea" id="RHEA:18049"/>
        <dbReference type="ChEBI" id="CHEBI:16810"/>
        <dbReference type="ChEBI" id="CHEBI:29123"/>
        <dbReference type="ChEBI" id="CHEBI:29985"/>
        <dbReference type="ChEBI" id="CHEBI:57805"/>
        <dbReference type="EC" id="2.6.1.11"/>
    </reaction>
</comment>
<sequence length="470" mass="49551">MAQSDVKETGKPAEAAAKGAGSASPAGSPGASTNPSASTSLGANSSPSASTSAGASSSLGASTNPSASSNPGASFGSSPSAVFPSYARYPIHLVKGQGSWLWDDKGNRYLDFMSGLAVANLGHAPEKVKAKVKAQLDELWHVSNLFHIPQQETAARMLTEVSCADVVFFCNSGAEANEAAIKLARRYHQKVKGTERYEIITFEQSFHGRTLATLTATGQQKVKDGFLPLPAGFKTVPLYDLDALKAAIGPHTAAVMLEMVQAEGGVYPVDHGFVQELAALCREQGLLLIIDEVQTGMGRTGKWFAYQHYGIEPDIFTSAKGIASGLPAGAMLAKEYLREAFTPGTHASTFGGNPVIAAAIIATLETMKEERIPEHADEMGRYLISRLEETFQAVPFVKEVRGKGLLIGIECAGPVADIVTLGQEKGLLFVTAGPNVIRLLPNLKVTKDDIDQAVAMLADVIAAYTAKEGK</sequence>
<dbReference type="GO" id="GO:0003992">
    <property type="term" value="F:N2-acetyl-L-ornithine:2-oxoglutarate 5-aminotransferase activity"/>
    <property type="evidence" value="ECO:0007669"/>
    <property type="project" value="UniProtKB-UniRule"/>
</dbReference>
<evidence type="ECO:0000313" key="8">
    <source>
        <dbReference type="Proteomes" id="UP000442469"/>
    </source>
</evidence>
<dbReference type="GO" id="GO:0042802">
    <property type="term" value="F:identical protein binding"/>
    <property type="evidence" value="ECO:0007669"/>
    <property type="project" value="TreeGrafter"/>
</dbReference>
<comment type="subcellular location">
    <subcellularLocation>
        <location evidence="5">Cytoplasm</location>
    </subcellularLocation>
</comment>
<keyword evidence="5" id="KW-0055">Arginine biosynthesis</keyword>
<dbReference type="GO" id="GO:0006526">
    <property type="term" value="P:L-arginine biosynthetic process"/>
    <property type="evidence" value="ECO:0007669"/>
    <property type="project" value="UniProtKB-UniRule"/>
</dbReference>
<feature type="compositionally biased region" description="Basic and acidic residues" evidence="6">
    <location>
        <begin position="1"/>
        <end position="11"/>
    </location>
</feature>
<dbReference type="InterPro" id="IPR015424">
    <property type="entry name" value="PyrdxlP-dep_Trfase"/>
</dbReference>
<feature type="binding site" evidence="5">
    <location>
        <position position="348"/>
    </location>
    <ligand>
        <name>N(2)-acetyl-L-ornithine</name>
        <dbReference type="ChEBI" id="CHEBI:57805"/>
    </ligand>
</feature>
<dbReference type="Proteomes" id="UP000442469">
    <property type="component" value="Unassembled WGS sequence"/>
</dbReference>
<dbReference type="Pfam" id="PF00202">
    <property type="entry name" value="Aminotran_3"/>
    <property type="match status" value="1"/>
</dbReference>
<dbReference type="GO" id="GO:0005737">
    <property type="term" value="C:cytoplasm"/>
    <property type="evidence" value="ECO:0007669"/>
    <property type="project" value="UniProtKB-SubCell"/>
</dbReference>
<evidence type="ECO:0000256" key="4">
    <source>
        <dbReference type="ARBA" id="ARBA00022898"/>
    </source>
</evidence>
<protein>
    <recommendedName>
        <fullName evidence="5">Acetylornithine aminotransferase</fullName>
        <shortName evidence="5">ACOAT</shortName>
        <ecNumber evidence="5">2.6.1.11</ecNumber>
    </recommendedName>
</protein>
<organism evidence="7 8">
    <name type="scientific">Paenibacillus macerans</name>
    <name type="common">Bacillus macerans</name>
    <dbReference type="NCBI Taxonomy" id="44252"/>
    <lineage>
        <taxon>Bacteria</taxon>
        <taxon>Bacillati</taxon>
        <taxon>Bacillota</taxon>
        <taxon>Bacilli</taxon>
        <taxon>Bacillales</taxon>
        <taxon>Paenibacillaceae</taxon>
        <taxon>Paenibacillus</taxon>
    </lineage>
</organism>
<name>A0A6N8EZG5_PAEMA</name>
<evidence type="ECO:0000256" key="6">
    <source>
        <dbReference type="SAM" id="MobiDB-lite"/>
    </source>
</evidence>
<comment type="cofactor">
    <cofactor evidence="5">
        <name>pyridoxal 5'-phosphate</name>
        <dbReference type="ChEBI" id="CHEBI:597326"/>
    </cofactor>
    <text evidence="5">Binds 1 pyridoxal phosphate per subunit.</text>
</comment>